<dbReference type="GeneID" id="9596345"/>
<protein>
    <submittedName>
        <fullName evidence="3">Expressed protein</fullName>
    </submittedName>
</protein>
<dbReference type="VEuPathDB" id="FungiDB:SCHCODRAFT_02701274"/>
<feature type="compositionally biased region" description="Polar residues" evidence="1">
    <location>
        <begin position="636"/>
        <end position="645"/>
    </location>
</feature>
<name>D8Q570_SCHCM</name>
<accession>D8Q570</accession>
<evidence type="ECO:0000313" key="4">
    <source>
        <dbReference type="Proteomes" id="UP000007431"/>
    </source>
</evidence>
<feature type="compositionally biased region" description="Basic and acidic residues" evidence="1">
    <location>
        <begin position="647"/>
        <end position="658"/>
    </location>
</feature>
<keyword evidence="2" id="KW-0812">Transmembrane</keyword>
<dbReference type="KEGG" id="scm:SCHCO_02701274"/>
<feature type="transmembrane region" description="Helical" evidence="2">
    <location>
        <begin position="84"/>
        <end position="104"/>
    </location>
</feature>
<dbReference type="OMA" id="FPLATEY"/>
<evidence type="ECO:0000256" key="2">
    <source>
        <dbReference type="SAM" id="Phobius"/>
    </source>
</evidence>
<dbReference type="RefSeq" id="XP_003031821.1">
    <property type="nucleotide sequence ID" value="XM_003031775.1"/>
</dbReference>
<dbReference type="STRING" id="578458.D8Q570"/>
<feature type="transmembrane region" description="Helical" evidence="2">
    <location>
        <begin position="43"/>
        <end position="64"/>
    </location>
</feature>
<reference evidence="3 4" key="1">
    <citation type="journal article" date="2010" name="Nat. Biotechnol.">
        <title>Genome sequence of the model mushroom Schizophyllum commune.</title>
        <authorList>
            <person name="Ohm R.A."/>
            <person name="de Jong J.F."/>
            <person name="Lugones L.G."/>
            <person name="Aerts A."/>
            <person name="Kothe E."/>
            <person name="Stajich J.E."/>
            <person name="de Vries R.P."/>
            <person name="Record E."/>
            <person name="Levasseur A."/>
            <person name="Baker S.E."/>
            <person name="Bartholomew K.A."/>
            <person name="Coutinho P.M."/>
            <person name="Erdmann S."/>
            <person name="Fowler T.J."/>
            <person name="Gathman A.C."/>
            <person name="Lombard V."/>
            <person name="Henrissat B."/>
            <person name="Knabe N."/>
            <person name="Kuees U."/>
            <person name="Lilly W.W."/>
            <person name="Lindquist E."/>
            <person name="Lucas S."/>
            <person name="Magnuson J.K."/>
            <person name="Piumi F."/>
            <person name="Raudaskoski M."/>
            <person name="Salamov A."/>
            <person name="Schmutz J."/>
            <person name="Schwarze F.W.M.R."/>
            <person name="vanKuyk P.A."/>
            <person name="Horton J.S."/>
            <person name="Grigoriev I.V."/>
            <person name="Woesten H.A.B."/>
        </authorList>
    </citation>
    <scope>NUCLEOTIDE SEQUENCE [LARGE SCALE GENOMIC DNA]</scope>
    <source>
        <strain evidence="4">H4-8 / FGSC 9210</strain>
    </source>
</reference>
<sequence>MPSPPYTPRTQSSWDSVQASATQLLASITTTLNQARFARRASYVVHGFLVGIHIALLGICLTHLEERIMLPISTTRAWSDLTNTAITVSGTVFATVYGALLIWITQRLALRRLLTSEQTLTAMHDEFNSWIGLGSAVFALLNQRKIRSSPVSVTLITSYLIGAAILHVSIPAMFTLQVGSQQYTSAELRQAVYPNVWAMLHSKASQMDAQGLFSDASSMLPYVARQSKKSGGSQAFNLVDATMYDQLLSAEVNSTISVNATSFNVSCGALDDLKIENDITDGNGLIRWHNASHLFPNGTRQGNVQLFTISPNNTMALGFPVGVFAEEYVPATNRSFYLYGTFDVADSAGTLYPIFTLPGQQGTSSNISIIGCDLYSYNHTIDFDTSKRMVNHTQVPRLRDHSQLSTWQSQGPTSPEDLNILDLWSTAVQYQFTTSYHLGGATEDMLGFMEKYLLSYLGLELPGWLNKTASRGRVLLHDVENALSTLAAATFWALNEQGEEFGIQRQYSTDVDVHYSVQRLHLNLTPVTIGLVVSFLLMILNALLVRPRISRTVGAVDVLDTLGVLQILWFVRGHPEVLRIIGRVENPNENELRTAGMVPLRPDVRASWGTPSRGALLSLTPDPASPAYDSWRGQDMQPSPISSNFDEWDHSKLEQPGH</sequence>
<organism evidence="4">
    <name type="scientific">Schizophyllum commune (strain H4-8 / FGSC 9210)</name>
    <name type="common">Split gill fungus</name>
    <dbReference type="NCBI Taxonomy" id="578458"/>
    <lineage>
        <taxon>Eukaryota</taxon>
        <taxon>Fungi</taxon>
        <taxon>Dikarya</taxon>
        <taxon>Basidiomycota</taxon>
        <taxon>Agaricomycotina</taxon>
        <taxon>Agaricomycetes</taxon>
        <taxon>Agaricomycetidae</taxon>
        <taxon>Agaricales</taxon>
        <taxon>Schizophyllaceae</taxon>
        <taxon>Schizophyllum</taxon>
    </lineage>
</organism>
<evidence type="ECO:0000313" key="3">
    <source>
        <dbReference type="EMBL" id="EFI96918.1"/>
    </source>
</evidence>
<feature type="transmembrane region" description="Helical" evidence="2">
    <location>
        <begin position="524"/>
        <end position="544"/>
    </location>
</feature>
<proteinExistence type="predicted"/>
<gene>
    <name evidence="3" type="ORF">SCHCODRAFT_257217</name>
</gene>
<dbReference type="Proteomes" id="UP000007431">
    <property type="component" value="Unassembled WGS sequence"/>
</dbReference>
<evidence type="ECO:0000256" key="1">
    <source>
        <dbReference type="SAM" id="MobiDB-lite"/>
    </source>
</evidence>
<dbReference type="OrthoDB" id="2644397at2759"/>
<feature type="transmembrane region" description="Helical" evidence="2">
    <location>
        <begin position="151"/>
        <end position="174"/>
    </location>
</feature>
<dbReference type="AlphaFoldDB" id="D8Q570"/>
<keyword evidence="4" id="KW-1185">Reference proteome</keyword>
<dbReference type="EMBL" id="GL377306">
    <property type="protein sequence ID" value="EFI96918.1"/>
    <property type="molecule type" value="Genomic_DNA"/>
</dbReference>
<dbReference type="eggNOG" id="ENOG502SQ09">
    <property type="taxonomic scope" value="Eukaryota"/>
</dbReference>
<dbReference type="InParanoid" id="D8Q570"/>
<keyword evidence="2" id="KW-1133">Transmembrane helix</keyword>
<feature type="region of interest" description="Disordered" evidence="1">
    <location>
        <begin position="615"/>
        <end position="658"/>
    </location>
</feature>
<dbReference type="HOGENOM" id="CLU_026310_0_0_1"/>
<keyword evidence="2" id="KW-0472">Membrane</keyword>